<evidence type="ECO:0000256" key="3">
    <source>
        <dbReference type="RuleBase" id="RU363013"/>
    </source>
</evidence>
<dbReference type="PANTHER" id="PTHR21139">
    <property type="entry name" value="TRIOSEPHOSPHATE ISOMERASE"/>
    <property type="match status" value="1"/>
</dbReference>
<dbReference type="Proteomes" id="UP000886878">
    <property type="component" value="Unassembled WGS sequence"/>
</dbReference>
<dbReference type="AlphaFoldDB" id="A0A9D1QNA5"/>
<dbReference type="GO" id="GO:0006096">
    <property type="term" value="P:glycolytic process"/>
    <property type="evidence" value="ECO:0007669"/>
    <property type="project" value="UniProtKB-UniRule"/>
</dbReference>
<dbReference type="Pfam" id="PF00121">
    <property type="entry name" value="TIM"/>
    <property type="match status" value="1"/>
</dbReference>
<dbReference type="NCBIfam" id="TIGR00419">
    <property type="entry name" value="tim"/>
    <property type="match status" value="1"/>
</dbReference>
<dbReference type="EC" id="5.3.1.1" evidence="3"/>
<evidence type="ECO:0000256" key="1">
    <source>
        <dbReference type="ARBA" id="ARBA00007422"/>
    </source>
</evidence>
<comment type="subcellular location">
    <subcellularLocation>
        <location evidence="3">Cytoplasm</location>
    </subcellularLocation>
</comment>
<protein>
    <recommendedName>
        <fullName evidence="3">Triosephosphate isomerase</fullName>
        <ecNumber evidence="3">5.3.1.1</ecNumber>
    </recommendedName>
</protein>
<evidence type="ECO:0000313" key="4">
    <source>
        <dbReference type="EMBL" id="HIW69759.1"/>
    </source>
</evidence>
<proteinExistence type="inferred from homology"/>
<dbReference type="PROSITE" id="PS51440">
    <property type="entry name" value="TIM_2"/>
    <property type="match status" value="1"/>
</dbReference>
<organism evidence="4 5">
    <name type="scientific">Candidatus Limosilactobacillus merdipullorum</name>
    <dbReference type="NCBI Taxonomy" id="2838653"/>
    <lineage>
        <taxon>Bacteria</taxon>
        <taxon>Bacillati</taxon>
        <taxon>Bacillota</taxon>
        <taxon>Bacilli</taxon>
        <taxon>Lactobacillales</taxon>
        <taxon>Lactobacillaceae</taxon>
        <taxon>Limosilactobacillus</taxon>
    </lineage>
</organism>
<dbReference type="GO" id="GO:0004807">
    <property type="term" value="F:triose-phosphate isomerase activity"/>
    <property type="evidence" value="ECO:0007669"/>
    <property type="project" value="UniProtKB-UniRule"/>
</dbReference>
<accession>A0A9D1QNA5</accession>
<reference evidence="4" key="2">
    <citation type="submission" date="2021-04" db="EMBL/GenBank/DDBJ databases">
        <authorList>
            <person name="Gilroy R."/>
        </authorList>
    </citation>
    <scope>NUCLEOTIDE SEQUENCE</scope>
    <source>
        <strain evidence="4">ChiHejej3B27-2180</strain>
    </source>
</reference>
<keyword evidence="3" id="KW-0312">Gluconeogenesis</keyword>
<dbReference type="InterPro" id="IPR000652">
    <property type="entry name" value="Triosephosphate_isomerase"/>
</dbReference>
<dbReference type="GO" id="GO:0019563">
    <property type="term" value="P:glycerol catabolic process"/>
    <property type="evidence" value="ECO:0007669"/>
    <property type="project" value="TreeGrafter"/>
</dbReference>
<comment type="pathway">
    <text evidence="3">Carbohydrate degradation; glycolysis; D-glyceraldehyde 3-phosphate from glycerone phosphate: step 1/1.</text>
</comment>
<comment type="similarity">
    <text evidence="1 3">Belongs to the triosephosphate isomerase family.</text>
</comment>
<dbReference type="InterPro" id="IPR013785">
    <property type="entry name" value="Aldolase_TIM"/>
</dbReference>
<comment type="pathway">
    <text evidence="3">Carbohydrate biosynthesis; gluconeogenesis.</text>
</comment>
<dbReference type="GO" id="GO:0046166">
    <property type="term" value="P:glyceraldehyde-3-phosphate biosynthetic process"/>
    <property type="evidence" value="ECO:0007669"/>
    <property type="project" value="TreeGrafter"/>
</dbReference>
<dbReference type="Gene3D" id="3.20.20.70">
    <property type="entry name" value="Aldolase class I"/>
    <property type="match status" value="1"/>
</dbReference>
<dbReference type="InterPro" id="IPR035990">
    <property type="entry name" value="TIM_sf"/>
</dbReference>
<comment type="catalytic activity">
    <reaction evidence="3">
        <text>D-glyceraldehyde 3-phosphate = dihydroxyacetone phosphate</text>
        <dbReference type="Rhea" id="RHEA:18585"/>
        <dbReference type="ChEBI" id="CHEBI:57642"/>
        <dbReference type="ChEBI" id="CHEBI:59776"/>
        <dbReference type="EC" id="5.3.1.1"/>
    </reaction>
</comment>
<gene>
    <name evidence="4" type="primary">tpiA</name>
    <name evidence="4" type="ORF">H9876_00005</name>
</gene>
<evidence type="ECO:0000256" key="2">
    <source>
        <dbReference type="ARBA" id="ARBA00023235"/>
    </source>
</evidence>
<dbReference type="CDD" id="cd00311">
    <property type="entry name" value="TIM"/>
    <property type="match status" value="1"/>
</dbReference>
<comment type="subunit">
    <text evidence="3">Homodimer.</text>
</comment>
<name>A0A9D1QNA5_9LACO</name>
<dbReference type="GO" id="GO:0005829">
    <property type="term" value="C:cytosol"/>
    <property type="evidence" value="ECO:0007669"/>
    <property type="project" value="TreeGrafter"/>
</dbReference>
<keyword evidence="2 3" id="KW-0413">Isomerase</keyword>
<comment type="caution">
    <text evidence="4">The sequence shown here is derived from an EMBL/GenBank/DDBJ whole genome shotgun (WGS) entry which is preliminary data.</text>
</comment>
<dbReference type="PANTHER" id="PTHR21139:SF42">
    <property type="entry name" value="TRIOSEPHOSPHATE ISOMERASE"/>
    <property type="match status" value="1"/>
</dbReference>
<keyword evidence="3" id="KW-0324">Glycolysis</keyword>
<reference evidence="4" key="1">
    <citation type="journal article" date="2021" name="PeerJ">
        <title>Extensive microbial diversity within the chicken gut microbiome revealed by metagenomics and culture.</title>
        <authorList>
            <person name="Gilroy R."/>
            <person name="Ravi A."/>
            <person name="Getino M."/>
            <person name="Pursley I."/>
            <person name="Horton D.L."/>
            <person name="Alikhan N.F."/>
            <person name="Baker D."/>
            <person name="Gharbi K."/>
            <person name="Hall N."/>
            <person name="Watson M."/>
            <person name="Adriaenssens E.M."/>
            <person name="Foster-Nyarko E."/>
            <person name="Jarju S."/>
            <person name="Secka A."/>
            <person name="Antonio M."/>
            <person name="Oren A."/>
            <person name="Chaudhuri R.R."/>
            <person name="La Ragione R."/>
            <person name="Hildebrand F."/>
            <person name="Pallen M.J."/>
        </authorList>
    </citation>
    <scope>NUCLEOTIDE SEQUENCE</scope>
    <source>
        <strain evidence="4">ChiHejej3B27-2180</strain>
    </source>
</reference>
<dbReference type="EMBL" id="DXGK01000001">
    <property type="protein sequence ID" value="HIW69759.1"/>
    <property type="molecule type" value="Genomic_DNA"/>
</dbReference>
<dbReference type="SUPFAM" id="SSF51351">
    <property type="entry name" value="Triosephosphate isomerase (TIM)"/>
    <property type="match status" value="1"/>
</dbReference>
<sequence length="254" mass="27765">MRKPFVIANWKINKNVDEALNFLDAILSQLPDSDRTEVGIAPQAFAIYPMVRSARKTDLQIIGQNAAEKCNGAYTGEISVRDLASMGVNYVMLGHAERRHYFKESNQSINRKILTALREGVKPIVCTNGERKNVGGDNVFSQLENVLAGVPAYQLANITLLFEPTAAIGAGNRANIETAERGCWLLRQEVRRKFGGEVAEHVRILYGGSVNPNNIGLIMAAPNVDGVLIGRASLDAGSFAQMMNYQQTTLSSVI</sequence>
<keyword evidence="3" id="KW-0963">Cytoplasm</keyword>
<evidence type="ECO:0000313" key="5">
    <source>
        <dbReference type="Proteomes" id="UP000886878"/>
    </source>
</evidence>
<dbReference type="GO" id="GO:0006094">
    <property type="term" value="P:gluconeogenesis"/>
    <property type="evidence" value="ECO:0007669"/>
    <property type="project" value="UniProtKB-KW"/>
</dbReference>